<evidence type="ECO:0000256" key="8">
    <source>
        <dbReference type="ARBA" id="ARBA00049360"/>
    </source>
</evidence>
<dbReference type="GO" id="GO:0005886">
    <property type="term" value="C:plasma membrane"/>
    <property type="evidence" value="ECO:0007669"/>
    <property type="project" value="UniProtKB-SubCell"/>
</dbReference>
<proteinExistence type="predicted"/>
<evidence type="ECO:0000256" key="1">
    <source>
        <dbReference type="ARBA" id="ARBA00004651"/>
    </source>
</evidence>
<dbReference type="Gene3D" id="3.40.1110.10">
    <property type="entry name" value="Calcium-transporting ATPase, cytoplasmic domain N"/>
    <property type="match status" value="1"/>
</dbReference>
<dbReference type="STRING" id="1848.SAMN05443637_111149"/>
<dbReference type="SUPFAM" id="SSF56784">
    <property type="entry name" value="HAD-like"/>
    <property type="match status" value="1"/>
</dbReference>
<feature type="domain" description="Cation-transporting P-type ATPase N-terminal" evidence="10">
    <location>
        <begin position="13"/>
        <end position="87"/>
    </location>
</feature>
<dbReference type="SUPFAM" id="SSF81653">
    <property type="entry name" value="Calcium ATPase, transduction domain A"/>
    <property type="match status" value="1"/>
</dbReference>
<keyword evidence="6 9" id="KW-1133">Transmembrane helix</keyword>
<evidence type="ECO:0000256" key="7">
    <source>
        <dbReference type="ARBA" id="ARBA00023136"/>
    </source>
</evidence>
<dbReference type="PANTHER" id="PTHR42861">
    <property type="entry name" value="CALCIUM-TRANSPORTING ATPASE"/>
    <property type="match status" value="1"/>
</dbReference>
<keyword evidence="4" id="KW-0067">ATP-binding</keyword>
<dbReference type="EMBL" id="FRAP01000011">
    <property type="protein sequence ID" value="SHK75483.1"/>
    <property type="molecule type" value="Genomic_DNA"/>
</dbReference>
<dbReference type="Gene3D" id="1.20.1110.10">
    <property type="entry name" value="Calcium-transporting ATPase, transmembrane domain"/>
    <property type="match status" value="3"/>
</dbReference>
<feature type="transmembrane region" description="Helical" evidence="9">
    <location>
        <begin position="713"/>
        <end position="734"/>
    </location>
</feature>
<dbReference type="SUPFAM" id="SSF81665">
    <property type="entry name" value="Calcium ATPase, transmembrane domain M"/>
    <property type="match status" value="1"/>
</dbReference>
<comment type="catalytic activity">
    <reaction evidence="8">
        <text>ATP + H2O = ADP + phosphate + H(+)</text>
        <dbReference type="Rhea" id="RHEA:13065"/>
        <dbReference type="ChEBI" id="CHEBI:15377"/>
        <dbReference type="ChEBI" id="CHEBI:15378"/>
        <dbReference type="ChEBI" id="CHEBI:30616"/>
        <dbReference type="ChEBI" id="CHEBI:43474"/>
        <dbReference type="ChEBI" id="CHEBI:456216"/>
    </reaction>
</comment>
<reference evidence="11 12" key="1">
    <citation type="submission" date="2016-11" db="EMBL/GenBank/DDBJ databases">
        <authorList>
            <person name="Jaros S."/>
            <person name="Januszkiewicz K."/>
            <person name="Wedrychowicz H."/>
        </authorList>
    </citation>
    <scope>NUCLEOTIDE SEQUENCE [LARGE SCALE GENOMIC DNA]</scope>
    <source>
        <strain evidence="11 12">DSM 43832</strain>
    </source>
</reference>
<dbReference type="SMART" id="SM00831">
    <property type="entry name" value="Cation_ATPase_N"/>
    <property type="match status" value="1"/>
</dbReference>
<feature type="transmembrane region" description="Helical" evidence="9">
    <location>
        <begin position="258"/>
        <end position="276"/>
    </location>
</feature>
<evidence type="ECO:0000256" key="3">
    <source>
        <dbReference type="ARBA" id="ARBA00022741"/>
    </source>
</evidence>
<dbReference type="NCBIfam" id="TIGR01494">
    <property type="entry name" value="ATPase_P-type"/>
    <property type="match status" value="3"/>
</dbReference>
<comment type="subcellular location">
    <subcellularLocation>
        <location evidence="1">Cell membrane</location>
        <topology evidence="1">Multi-pass membrane protein</topology>
    </subcellularLocation>
</comment>
<evidence type="ECO:0000256" key="4">
    <source>
        <dbReference type="ARBA" id="ARBA00022840"/>
    </source>
</evidence>
<dbReference type="AlphaFoldDB" id="A0A1M6V204"/>
<organism evidence="11 12">
    <name type="scientific">Pseudonocardia thermophila</name>
    <dbReference type="NCBI Taxonomy" id="1848"/>
    <lineage>
        <taxon>Bacteria</taxon>
        <taxon>Bacillati</taxon>
        <taxon>Actinomycetota</taxon>
        <taxon>Actinomycetes</taxon>
        <taxon>Pseudonocardiales</taxon>
        <taxon>Pseudonocardiaceae</taxon>
        <taxon>Pseudonocardia</taxon>
    </lineage>
</organism>
<dbReference type="InterPro" id="IPR018303">
    <property type="entry name" value="ATPase_P-typ_P_site"/>
</dbReference>
<keyword evidence="2 9" id="KW-0812">Transmembrane</keyword>
<feature type="transmembrane region" description="Helical" evidence="9">
    <location>
        <begin position="779"/>
        <end position="798"/>
    </location>
</feature>
<dbReference type="InterPro" id="IPR023214">
    <property type="entry name" value="HAD_sf"/>
</dbReference>
<sequence length="837" mass="85661">MSVETTGHTVTRAPWARSAAEVADELGVDPQVGLSADEVLRRRAAAGPNDLPAERTRSLAGSIGAQLRDTFVLVLLAAAVLTAATGDLSDCAVILLVVLVNTVVGVAQERRAIGAIAALRAASAPAVRVLRDGHQQRVPTTDLVPGDVLVLAEGDVVGADARLIEAFALQVDEAILTGESQPSDRDTAPTGSPDEEVAVGDRTSMVHAGTLVTHGSGTAVVVATGTRTCMGGIASLLHDQGAPPTPLQRRLAVLGRRLAAAVVAACALVVAIGLVQGSDWRLMTVAGVSLAVAAIPEALPAVVALALAGAARRMAARGAIVRSLPAAEALGSVTVLAVDKTGTLTTGRIACTAVWTPDGGEWEFPDSGPAQAPEGVRAVLRAVALCSDAAPGTTGTEGAILTAAERAGIDVEQVRRDWPRTDVVPFDAVRRSMTTRHRGPDGQPYEVVKGAPEVLAQIDPARAGADVVAAWAEGGRRVLAVAAGQPGALQLLGLVGLTDPARPDAPATIAAIRDAGIRPIMITGDHPGTAAAVAREVGIEARLAPDTERGLRTVYARTDPGGKLDIVRAWQGAGEVVAMTGDGVNDAPALRAADIGVAMGRRGTEVAKSAADVVLTDDSLLTMVAAVEEGRRVFDNIRRFVRYAVAGGLAELLLMLVGPLLGFALPLLPGQILWVNLVTHGLPGVAIGSEGAEPDVLRRPPRDPATGVLDGRLVRQIAVLGGIVAVCCLALAVWARAAGLPWQTMVFVTLAVSQLGIALATRSDVRPAWRVPVSANRPLYAAVAVSLAGLAAAVWLPGLADLLGTEPLGVRELMISLGVAAVPAVAALGVLAVRRAR</sequence>
<gene>
    <name evidence="11" type="ORF">SAMN05443637_111149</name>
</gene>
<dbReference type="InterPro" id="IPR004014">
    <property type="entry name" value="ATPase_P-typ_cation-transptr_N"/>
</dbReference>
<dbReference type="InterPro" id="IPR023299">
    <property type="entry name" value="ATPase_P-typ_cyto_dom_N"/>
</dbReference>
<keyword evidence="5" id="KW-1278">Translocase</keyword>
<dbReference type="InterPro" id="IPR008250">
    <property type="entry name" value="ATPase_P-typ_transduc_dom_A_sf"/>
</dbReference>
<protein>
    <submittedName>
        <fullName evidence="11">Ca2+-transporting ATPase</fullName>
    </submittedName>
</protein>
<dbReference type="Gene3D" id="2.70.150.10">
    <property type="entry name" value="Calcium-transporting ATPase, cytoplasmic transduction domain A"/>
    <property type="match status" value="1"/>
</dbReference>
<dbReference type="Pfam" id="PF00690">
    <property type="entry name" value="Cation_ATPase_N"/>
    <property type="match status" value="1"/>
</dbReference>
<dbReference type="InterPro" id="IPR001757">
    <property type="entry name" value="P_typ_ATPase"/>
</dbReference>
<evidence type="ECO:0000313" key="11">
    <source>
        <dbReference type="EMBL" id="SHK75483.1"/>
    </source>
</evidence>
<dbReference type="SFLD" id="SFLDS00003">
    <property type="entry name" value="Haloacid_Dehalogenase"/>
    <property type="match status" value="1"/>
</dbReference>
<evidence type="ECO:0000313" key="12">
    <source>
        <dbReference type="Proteomes" id="UP000184363"/>
    </source>
</evidence>
<dbReference type="Proteomes" id="UP000184363">
    <property type="component" value="Unassembled WGS sequence"/>
</dbReference>
<dbReference type="InterPro" id="IPR006068">
    <property type="entry name" value="ATPase_P-typ_cation-transptr_C"/>
</dbReference>
<dbReference type="SUPFAM" id="SSF81660">
    <property type="entry name" value="Metal cation-transporting ATPase, ATP-binding domain N"/>
    <property type="match status" value="1"/>
</dbReference>
<dbReference type="InterPro" id="IPR023298">
    <property type="entry name" value="ATPase_P-typ_TM_dom_sf"/>
</dbReference>
<dbReference type="InterPro" id="IPR036412">
    <property type="entry name" value="HAD-like_sf"/>
</dbReference>
<dbReference type="PRINTS" id="PR00120">
    <property type="entry name" value="HATPASE"/>
</dbReference>
<feature type="transmembrane region" description="Helical" evidence="9">
    <location>
        <begin position="282"/>
        <end position="307"/>
    </location>
</feature>
<evidence type="ECO:0000256" key="9">
    <source>
        <dbReference type="SAM" id="Phobius"/>
    </source>
</evidence>
<dbReference type="GO" id="GO:0016887">
    <property type="term" value="F:ATP hydrolysis activity"/>
    <property type="evidence" value="ECO:0007669"/>
    <property type="project" value="InterPro"/>
</dbReference>
<evidence type="ECO:0000256" key="6">
    <source>
        <dbReference type="ARBA" id="ARBA00022989"/>
    </source>
</evidence>
<evidence type="ECO:0000256" key="2">
    <source>
        <dbReference type="ARBA" id="ARBA00022692"/>
    </source>
</evidence>
<dbReference type="SFLD" id="SFLDF00027">
    <property type="entry name" value="p-type_atpase"/>
    <property type="match status" value="1"/>
</dbReference>
<evidence type="ECO:0000256" key="5">
    <source>
        <dbReference type="ARBA" id="ARBA00022967"/>
    </source>
</evidence>
<dbReference type="PRINTS" id="PR00119">
    <property type="entry name" value="CATATPASE"/>
</dbReference>
<feature type="transmembrane region" description="Helical" evidence="9">
    <location>
        <begin position="813"/>
        <end position="833"/>
    </location>
</feature>
<dbReference type="GO" id="GO:0005524">
    <property type="term" value="F:ATP binding"/>
    <property type="evidence" value="ECO:0007669"/>
    <property type="project" value="UniProtKB-KW"/>
</dbReference>
<dbReference type="SFLD" id="SFLDG00002">
    <property type="entry name" value="C1.7:_P-type_atpase_like"/>
    <property type="match status" value="1"/>
</dbReference>
<evidence type="ECO:0000259" key="10">
    <source>
        <dbReference type="SMART" id="SM00831"/>
    </source>
</evidence>
<feature type="transmembrane region" description="Helical" evidence="9">
    <location>
        <begin position="640"/>
        <end position="665"/>
    </location>
</feature>
<dbReference type="InterPro" id="IPR044492">
    <property type="entry name" value="P_typ_ATPase_HD_dom"/>
</dbReference>
<name>A0A1M6V204_PSETH</name>
<accession>A0A1M6V204</accession>
<dbReference type="Pfam" id="PF00122">
    <property type="entry name" value="E1-E2_ATPase"/>
    <property type="match status" value="1"/>
</dbReference>
<dbReference type="Pfam" id="PF00689">
    <property type="entry name" value="Cation_ATPase_C"/>
    <property type="match status" value="1"/>
</dbReference>
<dbReference type="InterPro" id="IPR059000">
    <property type="entry name" value="ATPase_P-type_domA"/>
</dbReference>
<dbReference type="Gene3D" id="3.40.50.1000">
    <property type="entry name" value="HAD superfamily/HAD-like"/>
    <property type="match status" value="1"/>
</dbReference>
<dbReference type="PROSITE" id="PS00154">
    <property type="entry name" value="ATPASE_E1_E2"/>
    <property type="match status" value="1"/>
</dbReference>
<keyword evidence="12" id="KW-1185">Reference proteome</keyword>
<keyword evidence="7 9" id="KW-0472">Membrane</keyword>
<dbReference type="Pfam" id="PF00702">
    <property type="entry name" value="Hydrolase"/>
    <property type="match status" value="1"/>
</dbReference>
<keyword evidence="3" id="KW-0547">Nucleotide-binding</keyword>